<name>A0A437M6K5_9SPHN</name>
<keyword evidence="3" id="KW-1185">Reference proteome</keyword>
<evidence type="ECO:0008006" key="4">
    <source>
        <dbReference type="Google" id="ProtNLM"/>
    </source>
</evidence>
<sequence>MSTQQAKMLVRLRQARMEGAARDLAAARKASMEADGALATATTQAEAADATLADDRAQLGADLANASTRLALVERSLFAQAVARSAANDAAEALRLCTIAEDERRHAMIRAQARHDVLADHAATLHRRAEAQREEQAAAEIDDSRRRPQ</sequence>
<organism evidence="2 3">
    <name type="scientific">Sphingomonas crocodyli</name>
    <dbReference type="NCBI Taxonomy" id="1979270"/>
    <lineage>
        <taxon>Bacteria</taxon>
        <taxon>Pseudomonadati</taxon>
        <taxon>Pseudomonadota</taxon>
        <taxon>Alphaproteobacteria</taxon>
        <taxon>Sphingomonadales</taxon>
        <taxon>Sphingomonadaceae</taxon>
        <taxon>Sphingomonas</taxon>
    </lineage>
</organism>
<evidence type="ECO:0000256" key="1">
    <source>
        <dbReference type="SAM" id="MobiDB-lite"/>
    </source>
</evidence>
<accession>A0A437M6K5</accession>
<dbReference type="Proteomes" id="UP000282971">
    <property type="component" value="Unassembled WGS sequence"/>
</dbReference>
<dbReference type="RefSeq" id="WP_127741726.1">
    <property type="nucleotide sequence ID" value="NZ_SACN01000001.1"/>
</dbReference>
<protein>
    <recommendedName>
        <fullName evidence="4">Flagellar FliJ protein</fullName>
    </recommendedName>
</protein>
<proteinExistence type="predicted"/>
<dbReference type="AlphaFoldDB" id="A0A437M6K5"/>
<comment type="caution">
    <text evidence="2">The sequence shown here is derived from an EMBL/GenBank/DDBJ whole genome shotgun (WGS) entry which is preliminary data.</text>
</comment>
<gene>
    <name evidence="2" type="ORF">EOD43_05160</name>
</gene>
<evidence type="ECO:0000313" key="2">
    <source>
        <dbReference type="EMBL" id="RVT93279.1"/>
    </source>
</evidence>
<feature type="compositionally biased region" description="Basic and acidic residues" evidence="1">
    <location>
        <begin position="127"/>
        <end position="149"/>
    </location>
</feature>
<feature type="region of interest" description="Disordered" evidence="1">
    <location>
        <begin position="121"/>
        <end position="149"/>
    </location>
</feature>
<dbReference type="OrthoDB" id="7581147at2"/>
<evidence type="ECO:0000313" key="3">
    <source>
        <dbReference type="Proteomes" id="UP000282971"/>
    </source>
</evidence>
<reference evidence="2 3" key="1">
    <citation type="submission" date="2019-01" db="EMBL/GenBank/DDBJ databases">
        <authorList>
            <person name="Chen W.-M."/>
        </authorList>
    </citation>
    <scope>NUCLEOTIDE SEQUENCE [LARGE SCALE GENOMIC DNA]</scope>
    <source>
        <strain evidence="2 3">CCP-7</strain>
    </source>
</reference>
<dbReference type="EMBL" id="SACN01000001">
    <property type="protein sequence ID" value="RVT93279.1"/>
    <property type="molecule type" value="Genomic_DNA"/>
</dbReference>